<evidence type="ECO:0000313" key="5">
    <source>
        <dbReference type="Proteomes" id="UP000297729"/>
    </source>
</evidence>
<organism evidence="4 5">
    <name type="scientific">Duganella callida</name>
    <dbReference type="NCBI Taxonomy" id="2561932"/>
    <lineage>
        <taxon>Bacteria</taxon>
        <taxon>Pseudomonadati</taxon>
        <taxon>Pseudomonadota</taxon>
        <taxon>Betaproteobacteria</taxon>
        <taxon>Burkholderiales</taxon>
        <taxon>Oxalobacteraceae</taxon>
        <taxon>Telluria group</taxon>
        <taxon>Duganella</taxon>
    </lineage>
</organism>
<name>A0A4Y9SAD7_9BURK</name>
<dbReference type="PANTHER" id="PTHR46401:SF2">
    <property type="entry name" value="GLYCOSYLTRANSFERASE WBBK-RELATED"/>
    <property type="match status" value="1"/>
</dbReference>
<gene>
    <name evidence="4" type="ORF">E4L98_17000</name>
</gene>
<comment type="caution">
    <text evidence="4">The sequence shown here is derived from an EMBL/GenBank/DDBJ whole genome shotgun (WGS) entry which is preliminary data.</text>
</comment>
<dbReference type="InterPro" id="IPR028098">
    <property type="entry name" value="Glyco_trans_4-like_N"/>
</dbReference>
<dbReference type="Pfam" id="PF13439">
    <property type="entry name" value="Glyco_transf_4"/>
    <property type="match status" value="1"/>
</dbReference>
<dbReference type="Proteomes" id="UP000297729">
    <property type="component" value="Unassembled WGS sequence"/>
</dbReference>
<feature type="domain" description="Glycosyl transferase family 1" evidence="2">
    <location>
        <begin position="189"/>
        <end position="329"/>
    </location>
</feature>
<evidence type="ECO:0000313" key="4">
    <source>
        <dbReference type="EMBL" id="TFW18954.1"/>
    </source>
</evidence>
<dbReference type="SUPFAM" id="SSF53756">
    <property type="entry name" value="UDP-Glycosyltransferase/glycogen phosphorylase"/>
    <property type="match status" value="1"/>
</dbReference>
<dbReference type="Pfam" id="PF00534">
    <property type="entry name" value="Glycos_transf_1"/>
    <property type="match status" value="1"/>
</dbReference>
<dbReference type="Gene3D" id="3.40.50.2000">
    <property type="entry name" value="Glycogen Phosphorylase B"/>
    <property type="match status" value="2"/>
</dbReference>
<evidence type="ECO:0000259" key="2">
    <source>
        <dbReference type="Pfam" id="PF00534"/>
    </source>
</evidence>
<evidence type="ECO:0000256" key="1">
    <source>
        <dbReference type="ARBA" id="ARBA00022679"/>
    </source>
</evidence>
<dbReference type="CDD" id="cd03801">
    <property type="entry name" value="GT4_PimA-like"/>
    <property type="match status" value="1"/>
</dbReference>
<sequence length="366" mass="39651">MIGIRGFPNVQGGVETHAEQLGTELVKLGCEVEAVVRSPYQPAAVGASWHGVRFKSLWSPRSRGLEAIVHTTLAVLYAGLRRPDILHIQAIGPGIVTPLARLLGLRVVATHHGPDYDRQKWGRFARTILQLGERWSMRHAQQAIVISSVIEELVRRKHHVAPALIPNGVQLPALPPAGATLARFGLESGRYVLLVSRIVPEKRHLDLIQAYALARLPGWRLVLVGASDHPDAHTRAVLDAAAAQPGVVCTGFQSGAALAELYAHAGVFVLPSSHEGLPIALLEALSYGLPVIASDIPANLAVACSEVRYYPLGQTAALAAALETVAAQPPDPAYRARLRAFVGERYSWPQIARQTWELYRRVCPGR</sequence>
<dbReference type="PANTHER" id="PTHR46401">
    <property type="entry name" value="GLYCOSYLTRANSFERASE WBBK-RELATED"/>
    <property type="match status" value="1"/>
</dbReference>
<reference evidence="4 5" key="1">
    <citation type="submission" date="2019-03" db="EMBL/GenBank/DDBJ databases">
        <title>Draft Genome Sequence of Duganella callidus sp. nov., a Novel Duganella Species Isolated from Cultivated Soil.</title>
        <authorList>
            <person name="Raths R."/>
            <person name="Peta V."/>
            <person name="Bucking H."/>
        </authorList>
    </citation>
    <scope>NUCLEOTIDE SEQUENCE [LARGE SCALE GENOMIC DNA]</scope>
    <source>
        <strain evidence="4 5">DN04</strain>
    </source>
</reference>
<evidence type="ECO:0000259" key="3">
    <source>
        <dbReference type="Pfam" id="PF13439"/>
    </source>
</evidence>
<dbReference type="EMBL" id="SPVG01000176">
    <property type="protein sequence ID" value="TFW18954.1"/>
    <property type="molecule type" value="Genomic_DNA"/>
</dbReference>
<keyword evidence="5" id="KW-1185">Reference proteome</keyword>
<accession>A0A4Y9SAD7</accession>
<feature type="domain" description="Glycosyltransferase subfamily 4-like N-terminal" evidence="3">
    <location>
        <begin position="12"/>
        <end position="170"/>
    </location>
</feature>
<dbReference type="GO" id="GO:0016757">
    <property type="term" value="F:glycosyltransferase activity"/>
    <property type="evidence" value="ECO:0007669"/>
    <property type="project" value="InterPro"/>
</dbReference>
<dbReference type="OrthoDB" id="7560678at2"/>
<proteinExistence type="predicted"/>
<dbReference type="InterPro" id="IPR001296">
    <property type="entry name" value="Glyco_trans_1"/>
</dbReference>
<dbReference type="AlphaFoldDB" id="A0A4Y9SAD7"/>
<protein>
    <submittedName>
        <fullName evidence="4">Glycosyltransferase</fullName>
    </submittedName>
</protein>
<keyword evidence="1 4" id="KW-0808">Transferase</keyword>